<dbReference type="AlphaFoldDB" id="A0A1T4WEI6"/>
<dbReference type="STRING" id="1147123.SAMN05443428_10117"/>
<sequence>MLNIDLNQLLSSLSMAIDLSHCSISYEESLLDKKSNISPIERHRFFNHSKRTCYVSLCIAKLINEDKDFLNDVYISSVLHDIGVTSSIDKCHGDDIFIRKHCLNGEDILKKFPIDSNISKFVKYHHENYNGTGCFKLSKDDIPLISQIIRLADIFEILYDETKPNYFQRKKILDYILKERGTILSPFITDLFIKAQSVEMFWWDVDNLSFSSNVINDVIPKDYIPVSLEDLKSIAVVFADIIDNNSHFTFKHSYNLSKLTEKISDYLCFSYERKVKFSIAALLHDIGKLAVPNYILNKNGKLDEIETSIIKCHTYYTYLILSKIKGLEDIASWASNHHEKPNGTGYPKGLKSEDLSLEDRLLAICDIYEALTSDRPYKSGMPKEKAFEILYDMAAKKDVCGEALNIVKKCF</sequence>
<name>A0A1T4WEI6_9CLOT</name>
<dbReference type="Proteomes" id="UP000190105">
    <property type="component" value="Unassembled WGS sequence"/>
</dbReference>
<dbReference type="SUPFAM" id="SSF109604">
    <property type="entry name" value="HD-domain/PDEase-like"/>
    <property type="match status" value="2"/>
</dbReference>
<dbReference type="RefSeq" id="WP_078695063.1">
    <property type="nucleotide sequence ID" value="NZ_FUYH01000001.1"/>
</dbReference>
<dbReference type="Pfam" id="PF13487">
    <property type="entry name" value="HD_5"/>
    <property type="match status" value="2"/>
</dbReference>
<reference evidence="3" key="1">
    <citation type="submission" date="2017-02" db="EMBL/GenBank/DDBJ databases">
        <authorList>
            <person name="Varghese N."/>
            <person name="Submissions S."/>
        </authorList>
    </citation>
    <scope>NUCLEOTIDE SEQUENCE [LARGE SCALE GENOMIC DNA]</scope>
    <source>
        <strain evidence="3">USBA 833</strain>
    </source>
</reference>
<gene>
    <name evidence="2" type="ORF">SAMN05443428_10117</name>
</gene>
<dbReference type="Gene3D" id="1.10.3210.10">
    <property type="entry name" value="Hypothetical protein af1432"/>
    <property type="match status" value="2"/>
</dbReference>
<evidence type="ECO:0000313" key="3">
    <source>
        <dbReference type="Proteomes" id="UP000190105"/>
    </source>
</evidence>
<dbReference type="PANTHER" id="PTHR43155:SF1">
    <property type="entry name" value="3'3'-CGAMP-SPECIFIC PHOSPHODIESTERASE 1"/>
    <property type="match status" value="1"/>
</dbReference>
<dbReference type="SMART" id="SM00471">
    <property type="entry name" value="HDc"/>
    <property type="match status" value="2"/>
</dbReference>
<evidence type="ECO:0000259" key="1">
    <source>
        <dbReference type="PROSITE" id="PS51832"/>
    </source>
</evidence>
<proteinExistence type="predicted"/>
<dbReference type="PROSITE" id="PS51832">
    <property type="entry name" value="HD_GYP"/>
    <property type="match status" value="1"/>
</dbReference>
<feature type="domain" description="HD-GYP" evidence="1">
    <location>
        <begin position="227"/>
        <end position="411"/>
    </location>
</feature>
<dbReference type="OrthoDB" id="9804747at2"/>
<accession>A0A1T4WEI6</accession>
<keyword evidence="3" id="KW-1185">Reference proteome</keyword>
<dbReference type="CDD" id="cd00077">
    <property type="entry name" value="HDc"/>
    <property type="match status" value="2"/>
</dbReference>
<dbReference type="EMBL" id="FUYH01000001">
    <property type="protein sequence ID" value="SKA75428.1"/>
    <property type="molecule type" value="Genomic_DNA"/>
</dbReference>
<protein>
    <submittedName>
        <fullName evidence="2">HD domain-containing protein</fullName>
    </submittedName>
</protein>
<evidence type="ECO:0000313" key="2">
    <source>
        <dbReference type="EMBL" id="SKA75428.1"/>
    </source>
</evidence>
<dbReference type="InterPro" id="IPR037522">
    <property type="entry name" value="HD_GYP_dom"/>
</dbReference>
<dbReference type="PANTHER" id="PTHR43155">
    <property type="entry name" value="CYCLIC DI-GMP PHOSPHODIESTERASE PA4108-RELATED"/>
    <property type="match status" value="1"/>
</dbReference>
<dbReference type="InterPro" id="IPR003607">
    <property type="entry name" value="HD/PDEase_dom"/>
</dbReference>
<organism evidence="2 3">
    <name type="scientific">Caloramator quimbayensis</name>
    <dbReference type="NCBI Taxonomy" id="1147123"/>
    <lineage>
        <taxon>Bacteria</taxon>
        <taxon>Bacillati</taxon>
        <taxon>Bacillota</taxon>
        <taxon>Clostridia</taxon>
        <taxon>Eubacteriales</taxon>
        <taxon>Clostridiaceae</taxon>
        <taxon>Caloramator</taxon>
    </lineage>
</organism>